<dbReference type="InterPro" id="IPR004675">
    <property type="entry name" value="AhpD_core"/>
</dbReference>
<dbReference type="Gene3D" id="1.20.1290.10">
    <property type="entry name" value="AhpD-like"/>
    <property type="match status" value="1"/>
</dbReference>
<dbReference type="NCBIfam" id="TIGR00778">
    <property type="entry name" value="ahpD_dom"/>
    <property type="match status" value="1"/>
</dbReference>
<evidence type="ECO:0000259" key="1">
    <source>
        <dbReference type="Pfam" id="PF02627"/>
    </source>
</evidence>
<dbReference type="SUPFAM" id="SSF69118">
    <property type="entry name" value="AhpD-like"/>
    <property type="match status" value="1"/>
</dbReference>
<keyword evidence="3" id="KW-1185">Reference proteome</keyword>
<dbReference type="Pfam" id="PF02627">
    <property type="entry name" value="CMD"/>
    <property type="match status" value="2"/>
</dbReference>
<feature type="domain" description="Carboxymuconolactone decarboxylase-like" evidence="1">
    <location>
        <begin position="108"/>
        <end position="156"/>
    </location>
</feature>
<proteinExistence type="predicted"/>
<dbReference type="InterPro" id="IPR003779">
    <property type="entry name" value="CMD-like"/>
</dbReference>
<evidence type="ECO:0000313" key="2">
    <source>
        <dbReference type="EMBL" id="GAA2693159.1"/>
    </source>
</evidence>
<dbReference type="InterPro" id="IPR029032">
    <property type="entry name" value="AhpD-like"/>
</dbReference>
<dbReference type="PANTHER" id="PTHR35446:SF3">
    <property type="entry name" value="CMD DOMAIN-CONTAINING PROTEIN"/>
    <property type="match status" value="1"/>
</dbReference>
<dbReference type="RefSeq" id="WP_344584845.1">
    <property type="nucleotide sequence ID" value="NZ_BAAARK010000065.1"/>
</dbReference>
<dbReference type="PANTHER" id="PTHR35446">
    <property type="entry name" value="SI:CH211-175M2.5"/>
    <property type="match status" value="1"/>
</dbReference>
<accession>A0ABP6FL52</accession>
<gene>
    <name evidence="2" type="ORF">GCM10009864_79840</name>
</gene>
<organism evidence="2 3">
    <name type="scientific">Streptomyces lunalinharesii</name>
    <dbReference type="NCBI Taxonomy" id="333384"/>
    <lineage>
        <taxon>Bacteria</taxon>
        <taxon>Bacillati</taxon>
        <taxon>Actinomycetota</taxon>
        <taxon>Actinomycetes</taxon>
        <taxon>Kitasatosporales</taxon>
        <taxon>Streptomycetaceae</taxon>
        <taxon>Streptomyces</taxon>
    </lineage>
</organism>
<dbReference type="EMBL" id="BAAARK010000065">
    <property type="protein sequence ID" value="GAA2693159.1"/>
    <property type="molecule type" value="Genomic_DNA"/>
</dbReference>
<reference evidence="3" key="1">
    <citation type="journal article" date="2019" name="Int. J. Syst. Evol. Microbiol.">
        <title>The Global Catalogue of Microorganisms (GCM) 10K type strain sequencing project: providing services to taxonomists for standard genome sequencing and annotation.</title>
        <authorList>
            <consortium name="The Broad Institute Genomics Platform"/>
            <consortium name="The Broad Institute Genome Sequencing Center for Infectious Disease"/>
            <person name="Wu L."/>
            <person name="Ma J."/>
        </authorList>
    </citation>
    <scope>NUCLEOTIDE SEQUENCE [LARGE SCALE GENOMIC DNA]</scope>
    <source>
        <strain evidence="3">JCM 16374</strain>
    </source>
</reference>
<protein>
    <submittedName>
        <fullName evidence="2">Carboxymuconolactone decarboxylase family protein</fullName>
    </submittedName>
</protein>
<feature type="domain" description="Carboxymuconolactone decarboxylase-like" evidence="1">
    <location>
        <begin position="41"/>
        <end position="89"/>
    </location>
</feature>
<dbReference type="Proteomes" id="UP001500994">
    <property type="component" value="Unassembled WGS sequence"/>
</dbReference>
<comment type="caution">
    <text evidence="2">The sequence shown here is derived from an EMBL/GenBank/DDBJ whole genome shotgun (WGS) entry which is preliminary data.</text>
</comment>
<name>A0ABP6FL52_9ACTN</name>
<evidence type="ECO:0000313" key="3">
    <source>
        <dbReference type="Proteomes" id="UP001500994"/>
    </source>
</evidence>
<sequence>MTGFAPVEPATATGKAAELLADVQKTLGLTPNMTKAMANSPALLQGYLALSGALSGGALPAPVRERLAVATAEHNGCEYCLSAHTYIGANLAKVDAPELEAARDAKSSDPRIQALLTLSDAIARGRGQVDDTVLQAARDAGATDEEIGEVVGHLALNVLTNYFNTLAKVDNDWPVVPLRAAV</sequence>